<protein>
    <recommendedName>
        <fullName evidence="3">ShKT domain-containing protein</fullName>
    </recommendedName>
</protein>
<feature type="signal peptide" evidence="2">
    <location>
        <begin position="1"/>
        <end position="30"/>
    </location>
</feature>
<feature type="domain" description="ShKT" evidence="3">
    <location>
        <begin position="82"/>
        <end position="119"/>
    </location>
</feature>
<feature type="domain" description="ShKT" evidence="3">
    <location>
        <begin position="31"/>
        <end position="68"/>
    </location>
</feature>
<dbReference type="PANTHER" id="PTHR46707:SF1">
    <property type="entry name" value="COEXPRESSED WITH POLYCYSTINS-RELATED"/>
    <property type="match status" value="1"/>
</dbReference>
<dbReference type="Proteomes" id="UP001152747">
    <property type="component" value="Unassembled WGS sequence"/>
</dbReference>
<feature type="domain" description="ShKT" evidence="3">
    <location>
        <begin position="134"/>
        <end position="171"/>
    </location>
</feature>
<dbReference type="Gene3D" id="1.10.10.1940">
    <property type="match status" value="3"/>
</dbReference>
<comment type="caution">
    <text evidence="1">Lacks conserved residue(s) required for the propagation of feature annotation.</text>
</comment>
<evidence type="ECO:0000256" key="1">
    <source>
        <dbReference type="PROSITE-ProRule" id="PRU01005"/>
    </source>
</evidence>
<dbReference type="SMART" id="SM00254">
    <property type="entry name" value="ShKT"/>
    <property type="match status" value="3"/>
</dbReference>
<proteinExistence type="predicted"/>
<evidence type="ECO:0000259" key="3">
    <source>
        <dbReference type="PROSITE" id="PS51670"/>
    </source>
</evidence>
<dbReference type="Pfam" id="PF01549">
    <property type="entry name" value="ShK"/>
    <property type="match status" value="3"/>
</dbReference>
<dbReference type="EMBL" id="CANHGI010000003">
    <property type="protein sequence ID" value="CAI5444318.1"/>
    <property type="molecule type" value="Genomic_DNA"/>
</dbReference>
<reference evidence="4" key="1">
    <citation type="submission" date="2022-11" db="EMBL/GenBank/DDBJ databases">
        <authorList>
            <person name="Kikuchi T."/>
        </authorList>
    </citation>
    <scope>NUCLEOTIDE SEQUENCE</scope>
    <source>
        <strain evidence="4">PS1010</strain>
    </source>
</reference>
<evidence type="ECO:0000313" key="5">
    <source>
        <dbReference type="Proteomes" id="UP001152747"/>
    </source>
</evidence>
<comment type="caution">
    <text evidence="4">The sequence shown here is derived from an EMBL/GenBank/DDBJ whole genome shotgun (WGS) entry which is preliminary data.</text>
</comment>
<organism evidence="4 5">
    <name type="scientific">Caenorhabditis angaria</name>
    <dbReference type="NCBI Taxonomy" id="860376"/>
    <lineage>
        <taxon>Eukaryota</taxon>
        <taxon>Metazoa</taxon>
        <taxon>Ecdysozoa</taxon>
        <taxon>Nematoda</taxon>
        <taxon>Chromadorea</taxon>
        <taxon>Rhabditida</taxon>
        <taxon>Rhabditina</taxon>
        <taxon>Rhabditomorpha</taxon>
        <taxon>Rhabditoidea</taxon>
        <taxon>Rhabditidae</taxon>
        <taxon>Peloderinae</taxon>
        <taxon>Caenorhabditis</taxon>
    </lineage>
</organism>
<evidence type="ECO:0000313" key="4">
    <source>
        <dbReference type="EMBL" id="CAI5444318.1"/>
    </source>
</evidence>
<dbReference type="PANTHER" id="PTHR46707">
    <property type="entry name" value="PROTEIN CBG07468"/>
    <property type="match status" value="1"/>
</dbReference>
<dbReference type="PROSITE" id="PS51670">
    <property type="entry name" value="SHKT"/>
    <property type="match status" value="3"/>
</dbReference>
<accession>A0A9P1IG96</accession>
<name>A0A9P1IG96_9PELO</name>
<keyword evidence="2" id="KW-0732">Signal</keyword>
<evidence type="ECO:0000256" key="2">
    <source>
        <dbReference type="SAM" id="SignalP"/>
    </source>
</evidence>
<dbReference type="OrthoDB" id="291007at2759"/>
<dbReference type="InterPro" id="IPR003582">
    <property type="entry name" value="ShKT_dom"/>
</dbReference>
<dbReference type="AlphaFoldDB" id="A0A9P1IG96"/>
<keyword evidence="5" id="KW-1185">Reference proteome</keyword>
<gene>
    <name evidence="4" type="ORF">CAMP_LOCUS6955</name>
</gene>
<sequence>MNTFLEIVTTYLKMFRSLAIISSLIVLSESCSDASSNCANWVANGFCKSPNYSYSQKKANCAQSCGYCGTTSTASGSATTDCQDNQATCGYWASNGFCTNPFYSKALKTQYCANTCNLCPTTDSTTDSTTTTACVDNIKYCSSWAARGYCTNSFYTDTQRKQFCAKTCSLCT</sequence>
<feature type="chain" id="PRO_5040343169" description="ShKT domain-containing protein" evidence="2">
    <location>
        <begin position="31"/>
        <end position="172"/>
    </location>
</feature>